<dbReference type="InterPro" id="IPR028087">
    <property type="entry name" value="Tad_N"/>
</dbReference>
<dbReference type="InterPro" id="IPR021202">
    <property type="entry name" value="Rv3654c-like"/>
</dbReference>
<keyword evidence="1" id="KW-0812">Transmembrane</keyword>
<protein>
    <recommendedName>
        <fullName evidence="2">Putative Flp pilus-assembly TadG-like N-terminal domain-containing protein</fullName>
    </recommendedName>
</protein>
<dbReference type="EMBL" id="AP024255">
    <property type="protein sequence ID" value="BCO97666.1"/>
    <property type="molecule type" value="Genomic_DNA"/>
</dbReference>
<feature type="transmembrane region" description="Helical" evidence="1">
    <location>
        <begin position="21"/>
        <end position="40"/>
    </location>
</feature>
<evidence type="ECO:0000256" key="1">
    <source>
        <dbReference type="SAM" id="Phobius"/>
    </source>
</evidence>
<accession>A0A7R7RM47</accession>
<organism evidence="3 4">
    <name type="scientific">Mycobacterium intracellulare</name>
    <dbReference type="NCBI Taxonomy" id="1767"/>
    <lineage>
        <taxon>Bacteria</taxon>
        <taxon>Bacillati</taxon>
        <taxon>Actinomycetota</taxon>
        <taxon>Actinomycetes</taxon>
        <taxon>Mycobacteriales</taxon>
        <taxon>Mycobacteriaceae</taxon>
        <taxon>Mycobacterium</taxon>
        <taxon>Mycobacterium avium complex (MAC)</taxon>
    </lineage>
</organism>
<evidence type="ECO:0000313" key="3">
    <source>
        <dbReference type="EMBL" id="BCO97666.1"/>
    </source>
</evidence>
<gene>
    <name evidence="3" type="ORF">MINTM018_04360</name>
</gene>
<dbReference type="NCBIfam" id="TIGR03816">
    <property type="entry name" value="tadE_like_DECH"/>
    <property type="match status" value="1"/>
</dbReference>
<feature type="domain" description="Putative Flp pilus-assembly TadG-like N-terminal" evidence="2">
    <location>
        <begin position="16"/>
        <end position="62"/>
    </location>
</feature>
<keyword evidence="1" id="KW-0472">Membrane</keyword>
<reference evidence="3 4" key="1">
    <citation type="submission" date="2020-12" db="EMBL/GenBank/DDBJ databases">
        <title>Genome sequence of clinical Mycobacterium intracellulare strains.</title>
        <authorList>
            <person name="Tateishi Y."/>
            <person name="Matsumoto S."/>
            <person name="Fukushima Y."/>
            <person name="Nakajima C."/>
            <person name="Suzuki Y."/>
        </authorList>
    </citation>
    <scope>NUCLEOTIDE SEQUENCE [LARGE SCALE GENOMIC DNA]</scope>
    <source>
        <strain evidence="3 4">M018</strain>
    </source>
</reference>
<keyword evidence="1" id="KW-1133">Transmembrane helix</keyword>
<evidence type="ECO:0000259" key="2">
    <source>
        <dbReference type="Pfam" id="PF13400"/>
    </source>
</evidence>
<proteinExistence type="predicted"/>
<name>A0A7R7RM47_MYCIT</name>
<evidence type="ECO:0000313" key="4">
    <source>
        <dbReference type="Proteomes" id="UP000595205"/>
    </source>
</evidence>
<dbReference type="Pfam" id="PF13400">
    <property type="entry name" value="Tad"/>
    <property type="match status" value="1"/>
</dbReference>
<dbReference type="Proteomes" id="UP000595205">
    <property type="component" value="Chromosome"/>
</dbReference>
<dbReference type="AlphaFoldDB" id="A0A7R7RM47"/>
<sequence length="124" mass="12339">MARRRSPRPSGHDDRGSATVVAAWMVVVLLWATGVAGYLGSAVVARHRAQAVADLAALAAAARLTSGSAAACIQAAAVARAMRVDDIGCVVDGLDVVITARVPVVVAGTARATARAGPAGGRNG</sequence>